<feature type="chain" id="PRO_5045481572" evidence="2">
    <location>
        <begin position="19"/>
        <end position="281"/>
    </location>
</feature>
<dbReference type="RefSeq" id="WP_209972975.1">
    <property type="nucleotide sequence ID" value="NZ_JAGGLB010000012.1"/>
</dbReference>
<evidence type="ECO:0000256" key="1">
    <source>
        <dbReference type="ARBA" id="ARBA00022729"/>
    </source>
</evidence>
<dbReference type="InterPro" id="IPR001638">
    <property type="entry name" value="Solute-binding_3/MltF_N"/>
</dbReference>
<evidence type="ECO:0000313" key="4">
    <source>
        <dbReference type="EMBL" id="MBP1992217.1"/>
    </source>
</evidence>
<dbReference type="SUPFAM" id="SSF53850">
    <property type="entry name" value="Periplasmic binding protein-like II"/>
    <property type="match status" value="1"/>
</dbReference>
<sequence length="281" mass="31073">MKKLVLFAAVLVVILVVAGCGSNNSNNGKEQSNKPGKEEVKKIIVGTGTLFPNVCFIDENGKLTGFDVELVRELDKLLPEYEFELQTMEFANLLLSLETNKIDFIAHQMEKNPEREEKFLFNKVPYSIFLTKVAVDKANDTIKSVDDLKDKKVLTGATSNQAYFLEQYNKEHNNAIKIVYSSGAANDLVSQIQTGRVDATLSTDFALNFYPGADGKPALKTVGEPLIQSDVLFVLSKNNQVLADKLDEGITALKQNGTLSKLSVQWLGEDFTKSLDEVKAK</sequence>
<evidence type="ECO:0000256" key="2">
    <source>
        <dbReference type="SAM" id="SignalP"/>
    </source>
</evidence>
<dbReference type="Pfam" id="PF00497">
    <property type="entry name" value="SBP_bac_3"/>
    <property type="match status" value="1"/>
</dbReference>
<dbReference type="PANTHER" id="PTHR35936:SF18">
    <property type="entry name" value="L-CYSTINE-BINDING PROTEIN TCYJ"/>
    <property type="match status" value="1"/>
</dbReference>
<dbReference type="PANTHER" id="PTHR35936">
    <property type="entry name" value="MEMBRANE-BOUND LYTIC MUREIN TRANSGLYCOSYLASE F"/>
    <property type="match status" value="1"/>
</dbReference>
<proteinExistence type="predicted"/>
<keyword evidence="5" id="KW-1185">Reference proteome</keyword>
<reference evidence="4 5" key="1">
    <citation type="submission" date="2021-03" db="EMBL/GenBank/DDBJ databases">
        <title>Genomic Encyclopedia of Type Strains, Phase IV (KMG-IV): sequencing the most valuable type-strain genomes for metagenomic binning, comparative biology and taxonomic classification.</title>
        <authorList>
            <person name="Goeker M."/>
        </authorList>
    </citation>
    <scope>NUCLEOTIDE SEQUENCE [LARGE SCALE GENOMIC DNA]</scope>
    <source>
        <strain evidence="4 5">DSM 26048</strain>
    </source>
</reference>
<feature type="signal peptide" evidence="2">
    <location>
        <begin position="1"/>
        <end position="18"/>
    </location>
</feature>
<dbReference type="SMART" id="SM00062">
    <property type="entry name" value="PBPb"/>
    <property type="match status" value="1"/>
</dbReference>
<comment type="caution">
    <text evidence="4">The sequence shown here is derived from an EMBL/GenBank/DDBJ whole genome shotgun (WGS) entry which is preliminary data.</text>
</comment>
<evidence type="ECO:0000259" key="3">
    <source>
        <dbReference type="SMART" id="SM00062"/>
    </source>
</evidence>
<dbReference type="Proteomes" id="UP001519287">
    <property type="component" value="Unassembled WGS sequence"/>
</dbReference>
<dbReference type="PROSITE" id="PS51257">
    <property type="entry name" value="PROKAR_LIPOPROTEIN"/>
    <property type="match status" value="1"/>
</dbReference>
<feature type="domain" description="Solute-binding protein family 3/N-terminal" evidence="3">
    <location>
        <begin position="42"/>
        <end position="270"/>
    </location>
</feature>
<name>A0ABS4IXB2_9BACL</name>
<keyword evidence="1 2" id="KW-0732">Signal</keyword>
<accession>A0ABS4IXB2</accession>
<evidence type="ECO:0000313" key="5">
    <source>
        <dbReference type="Proteomes" id="UP001519287"/>
    </source>
</evidence>
<protein>
    <submittedName>
        <fullName evidence="4">L-cystine transport system substrate-binding protein</fullName>
    </submittedName>
</protein>
<organism evidence="4 5">
    <name type="scientific">Paenibacillus eucommiae</name>
    <dbReference type="NCBI Taxonomy" id="1355755"/>
    <lineage>
        <taxon>Bacteria</taxon>
        <taxon>Bacillati</taxon>
        <taxon>Bacillota</taxon>
        <taxon>Bacilli</taxon>
        <taxon>Bacillales</taxon>
        <taxon>Paenibacillaceae</taxon>
        <taxon>Paenibacillus</taxon>
    </lineage>
</organism>
<dbReference type="EMBL" id="JAGGLB010000012">
    <property type="protein sequence ID" value="MBP1992217.1"/>
    <property type="molecule type" value="Genomic_DNA"/>
</dbReference>
<dbReference type="Gene3D" id="3.40.190.10">
    <property type="entry name" value="Periplasmic binding protein-like II"/>
    <property type="match status" value="2"/>
</dbReference>
<gene>
    <name evidence="4" type="ORF">J2Z66_003825</name>
</gene>